<name>A0ABT9CZJ4_9MOLU</name>
<feature type="domain" description="Reverse transcriptase" evidence="1">
    <location>
        <begin position="76"/>
        <end position="204"/>
    </location>
</feature>
<comment type="caution">
    <text evidence="2">The sequence shown here is derived from an EMBL/GenBank/DDBJ whole genome shotgun (WGS) entry which is preliminary data.</text>
</comment>
<evidence type="ECO:0000313" key="2">
    <source>
        <dbReference type="EMBL" id="MDO8052772.1"/>
    </source>
</evidence>
<keyword evidence="2" id="KW-0695">RNA-directed DNA polymerase</keyword>
<dbReference type="PANTHER" id="PTHR34047">
    <property type="entry name" value="NUCLEAR INTRON MATURASE 1, MITOCHONDRIAL-RELATED"/>
    <property type="match status" value="1"/>
</dbReference>
<organism evidence="2 3">
    <name type="scientific">'Vigna radiata' phytoplasma</name>
    <dbReference type="NCBI Taxonomy" id="1177238"/>
    <lineage>
        <taxon>Bacteria</taxon>
        <taxon>Bacillati</taxon>
        <taxon>Mycoplasmatota</taxon>
        <taxon>Mollicutes</taxon>
        <taxon>Acholeplasmatales</taxon>
        <taxon>Acholeplasmataceae</taxon>
        <taxon>Candidatus Phytoplasma</taxon>
        <taxon>16SrIX (Pigeon pea witches'-broom group)</taxon>
    </lineage>
</organism>
<proteinExistence type="predicted"/>
<dbReference type="Pfam" id="PF00078">
    <property type="entry name" value="RVT_1"/>
    <property type="match status" value="1"/>
</dbReference>
<evidence type="ECO:0000313" key="3">
    <source>
        <dbReference type="Proteomes" id="UP001170667"/>
    </source>
</evidence>
<dbReference type="CDD" id="cd01651">
    <property type="entry name" value="RT_G2_intron"/>
    <property type="match status" value="1"/>
</dbReference>
<dbReference type="SUPFAM" id="SSF56672">
    <property type="entry name" value="DNA/RNA polymerases"/>
    <property type="match status" value="1"/>
</dbReference>
<reference evidence="2 3" key="1">
    <citation type="journal article" date="2023" name="Int. J. Syst. Evol. Microbiol.">
        <title>The observation of taxonomic boundaries for the 16SrII and 16SrXXV phytoplasmas using genome-based delimitation.</title>
        <authorList>
            <person name="Rodrigues Jardim B."/>
            <person name="Tran-Nguyen L.T.T."/>
            <person name="Gambley C."/>
            <person name="Al-Sadi A.M."/>
            <person name="Al-Subhi A.M."/>
            <person name="Foissac X."/>
            <person name="Salar P."/>
            <person name="Cai H."/>
            <person name="Yang J.Y."/>
            <person name="Davis R."/>
            <person name="Jones L."/>
            <person name="Rodoni B."/>
            <person name="Constable F.E."/>
        </authorList>
    </citation>
    <scope>NUCLEOTIDE SEQUENCE [LARGE SCALE GENOMIC DNA]</scope>
    <source>
        <strain evidence="2">BAWM-TWN</strain>
    </source>
</reference>
<dbReference type="InterPro" id="IPR043502">
    <property type="entry name" value="DNA/RNA_pol_sf"/>
</dbReference>
<dbReference type="Proteomes" id="UP001170667">
    <property type="component" value="Unassembled WGS sequence"/>
</dbReference>
<keyword evidence="2" id="KW-0548">Nucleotidyltransferase</keyword>
<dbReference type="InterPro" id="IPR051083">
    <property type="entry name" value="GrpII_Intron_Splice-Mob/Def"/>
</dbReference>
<accession>A0ABT9CZJ4</accession>
<dbReference type="GO" id="GO:0003964">
    <property type="term" value="F:RNA-directed DNA polymerase activity"/>
    <property type="evidence" value="ECO:0007669"/>
    <property type="project" value="UniProtKB-KW"/>
</dbReference>
<protein>
    <submittedName>
        <fullName evidence="2">Reverse transcriptase domain-containing protein</fullName>
    </submittedName>
</protein>
<keyword evidence="3" id="KW-1185">Reference proteome</keyword>
<dbReference type="InterPro" id="IPR000477">
    <property type="entry name" value="RT_dom"/>
</dbReference>
<dbReference type="PROSITE" id="PS50878">
    <property type="entry name" value="RT_POL"/>
    <property type="match status" value="1"/>
</dbReference>
<evidence type="ECO:0000259" key="1">
    <source>
        <dbReference type="PROSITE" id="PS50878"/>
    </source>
</evidence>
<dbReference type="EMBL" id="JAOSIS010000018">
    <property type="protein sequence ID" value="MDO8052772.1"/>
    <property type="molecule type" value="Genomic_DNA"/>
</dbReference>
<gene>
    <name evidence="2" type="ORF">OC710_01920</name>
</gene>
<keyword evidence="2" id="KW-0808">Transferase</keyword>
<dbReference type="PANTHER" id="PTHR34047:SF8">
    <property type="entry name" value="PROTEIN YKFC"/>
    <property type="match status" value="1"/>
</dbReference>
<sequence>MSTTVSPETKLSRTLNKIQYCSSNGYSLKRELQQGMNNFYNTLVAFNKIATNKGAGTPGIDNRTIDGINLERLKRYHLEYVNNGYHPKPVKRIFIPKDNKKTRPLGIPTIKDRLMQKCLEQLLTSYFENIFSEWSFGFRTKKSGHDAIKRVKQRFKGIDYLVKIDLKGYFDTINHEILMRTFNQFIKKHKTLATIKQMVKSGLH</sequence>